<reference evidence="3 4" key="1">
    <citation type="journal article" date="2019" name="Int. J. Syst. Evol. Microbiol.">
        <title>The Global Catalogue of Microorganisms (GCM) 10K type strain sequencing project: providing services to taxonomists for standard genome sequencing and annotation.</title>
        <authorList>
            <consortium name="The Broad Institute Genomics Platform"/>
            <consortium name="The Broad Institute Genome Sequencing Center for Infectious Disease"/>
            <person name="Wu L."/>
            <person name="Ma J."/>
        </authorList>
    </citation>
    <scope>NUCLEOTIDE SEQUENCE [LARGE SCALE GENOMIC DNA]</scope>
    <source>
        <strain evidence="3 4">CGMCC 1.12124</strain>
    </source>
</reference>
<dbReference type="InterPro" id="IPR036388">
    <property type="entry name" value="WH-like_DNA-bd_sf"/>
</dbReference>
<dbReference type="Pfam" id="PF24038">
    <property type="entry name" value="DUF7347"/>
    <property type="match status" value="1"/>
</dbReference>
<proteinExistence type="predicted"/>
<dbReference type="InterPro" id="IPR055771">
    <property type="entry name" value="DUF7347"/>
</dbReference>
<evidence type="ECO:0000313" key="3">
    <source>
        <dbReference type="EMBL" id="MFC5279960.1"/>
    </source>
</evidence>
<name>A0ABD5R4P7_9EURY</name>
<feature type="domain" description="DUF7351" evidence="2">
    <location>
        <begin position="110"/>
        <end position="291"/>
    </location>
</feature>
<protein>
    <submittedName>
        <fullName evidence="3">Winged helix-turn-helix domain-containing protein</fullName>
    </submittedName>
</protein>
<dbReference type="Proteomes" id="UP001596118">
    <property type="component" value="Unassembled WGS sequence"/>
</dbReference>
<accession>A0ABD5R4P7</accession>
<organism evidence="3 4">
    <name type="scientific">Halorubrum rubrum</name>
    <dbReference type="NCBI Taxonomy" id="1126240"/>
    <lineage>
        <taxon>Archaea</taxon>
        <taxon>Methanobacteriati</taxon>
        <taxon>Methanobacteriota</taxon>
        <taxon>Stenosarchaea group</taxon>
        <taxon>Halobacteria</taxon>
        <taxon>Halobacteriales</taxon>
        <taxon>Haloferacaceae</taxon>
        <taxon>Halorubrum</taxon>
    </lineage>
</organism>
<gene>
    <name evidence="3" type="ORF">ACFPM1_14495</name>
</gene>
<dbReference type="AlphaFoldDB" id="A0ABD5R4P7"/>
<dbReference type="Gene3D" id="1.10.10.10">
    <property type="entry name" value="Winged helix-like DNA-binding domain superfamily/Winged helix DNA-binding domain"/>
    <property type="match status" value="1"/>
</dbReference>
<dbReference type="EMBL" id="JBHSKY010000017">
    <property type="protein sequence ID" value="MFC5279960.1"/>
    <property type="molecule type" value="Genomic_DNA"/>
</dbReference>
<evidence type="ECO:0000259" key="2">
    <source>
        <dbReference type="Pfam" id="PF24042"/>
    </source>
</evidence>
<evidence type="ECO:0000259" key="1">
    <source>
        <dbReference type="Pfam" id="PF24038"/>
    </source>
</evidence>
<evidence type="ECO:0000313" key="4">
    <source>
        <dbReference type="Proteomes" id="UP001596118"/>
    </source>
</evidence>
<dbReference type="RefSeq" id="WP_256412594.1">
    <property type="nucleotide sequence ID" value="NZ_JANHDM010000011.1"/>
</dbReference>
<keyword evidence="4" id="KW-1185">Reference proteome</keyword>
<sequence length="305" mass="33927">MGSEQTAADVFALLSDESRVEILRAVAVAQSEQAPSNSGFAPLSFSAIYERVEIDNTSKLSYHLGELAGTYLRKVEGGYTFTHAGEQIVRFILAENFTQPPDVDGIETEGMCLFCGETQLEAGLDDQYFMVRCPSCDRPVTGYIVTPAQARARSGPALLESLKRKQATEFGLVQEGICPECAGEIRTEVLDASEQSLPGDVPVSHFTVDECEACLRRYSGPLTYSAAFRPPSIAFYWEHGVDILGSGWWELHRYLREGRWSAERIATDPVEYRVELRHEGAVLRVFLDDAARTTRTERVRGRDLD</sequence>
<comment type="caution">
    <text evidence="3">The sequence shown here is derived from an EMBL/GenBank/DDBJ whole genome shotgun (WGS) entry which is preliminary data.</text>
</comment>
<dbReference type="Pfam" id="PF24042">
    <property type="entry name" value="DUF7351"/>
    <property type="match status" value="1"/>
</dbReference>
<dbReference type="InterPro" id="IPR055775">
    <property type="entry name" value="DUF7351"/>
</dbReference>
<feature type="domain" description="DUF7347" evidence="1">
    <location>
        <begin position="8"/>
        <end position="92"/>
    </location>
</feature>